<comment type="function">
    <text evidence="4">Component of the eukaryotic translation initiation factor 3 (eIF-3) complex, which is involved in protein synthesis of a specialized repertoire of mRNAs and, together with other initiation factors, stimulates binding of mRNA and methionyl-tRNAi to the 40S ribosome. The eIF-3 complex specifically targets and initiates translation of a subset of mRNAs involved in cell proliferation.</text>
</comment>
<comment type="subcellular location">
    <subcellularLocation>
        <location evidence="4">Cytoplasm</location>
    </subcellularLocation>
</comment>
<reference evidence="6" key="1">
    <citation type="submission" date="2021-04" db="EMBL/GenBank/DDBJ databases">
        <authorList>
            <person name="Chebbi M.A.C M."/>
        </authorList>
    </citation>
    <scope>NUCLEOTIDE SEQUENCE</scope>
</reference>
<proteinExistence type="inferred from homology"/>
<dbReference type="OrthoDB" id="20381at2759"/>
<evidence type="ECO:0000256" key="2">
    <source>
        <dbReference type="ARBA" id="ARBA00022540"/>
    </source>
</evidence>
<dbReference type="EMBL" id="CAJNRD030001121">
    <property type="protein sequence ID" value="CAG5095898.1"/>
    <property type="molecule type" value="Genomic_DNA"/>
</dbReference>
<dbReference type="PANTHER" id="PTHR21681">
    <property type="entry name" value="EUKARYOTIC TRANSLATION INITIATION FACTOR 3 SUBUNIT J"/>
    <property type="match status" value="1"/>
</dbReference>
<evidence type="ECO:0000256" key="3">
    <source>
        <dbReference type="ARBA" id="ARBA00022917"/>
    </source>
</evidence>
<protein>
    <recommendedName>
        <fullName evidence="4">Eukaryotic translation initiation factor 3 subunit J</fullName>
        <shortName evidence="4">eIF3j</shortName>
    </recommendedName>
</protein>
<evidence type="ECO:0000256" key="1">
    <source>
        <dbReference type="ARBA" id="ARBA00022490"/>
    </source>
</evidence>
<feature type="region of interest" description="Disordered" evidence="5">
    <location>
        <begin position="1"/>
        <end position="104"/>
    </location>
</feature>
<dbReference type="GO" id="GO:0003743">
    <property type="term" value="F:translation initiation factor activity"/>
    <property type="evidence" value="ECO:0007669"/>
    <property type="project" value="UniProtKB-UniRule"/>
</dbReference>
<dbReference type="GO" id="GO:0005852">
    <property type="term" value="C:eukaryotic translation initiation factor 3 complex"/>
    <property type="evidence" value="ECO:0007669"/>
    <property type="project" value="UniProtKB-UniRule"/>
</dbReference>
<comment type="subunit">
    <text evidence="4">Component of the eukaryotic translation initiation factor 3 (eIF-3) complex.</text>
</comment>
<dbReference type="GO" id="GO:0001732">
    <property type="term" value="P:formation of cytoplasmic translation initiation complex"/>
    <property type="evidence" value="ECO:0007669"/>
    <property type="project" value="UniProtKB-UniRule"/>
</dbReference>
<keyword evidence="1 4" id="KW-0963">Cytoplasm</keyword>
<dbReference type="InterPro" id="IPR023194">
    <property type="entry name" value="eIF3-like_dom_sf"/>
</dbReference>
<dbReference type="GO" id="GO:0016282">
    <property type="term" value="C:eukaryotic 43S preinitiation complex"/>
    <property type="evidence" value="ECO:0007669"/>
    <property type="project" value="UniProtKB-UniRule"/>
</dbReference>
<dbReference type="Proteomes" id="UP000786811">
    <property type="component" value="Unassembled WGS sequence"/>
</dbReference>
<keyword evidence="3 4" id="KW-0648">Protein biosynthesis</keyword>
<dbReference type="HAMAP" id="MF_03009">
    <property type="entry name" value="eIF3j"/>
    <property type="match status" value="1"/>
</dbReference>
<dbReference type="Gene3D" id="1.10.246.60">
    <property type="entry name" value="Eukaryotic translation initiation factor 3 like domains"/>
    <property type="match status" value="1"/>
</dbReference>
<evidence type="ECO:0000256" key="4">
    <source>
        <dbReference type="HAMAP-Rule" id="MF_03009"/>
    </source>
</evidence>
<dbReference type="AlphaFoldDB" id="A0A8J2MJP9"/>
<comment type="caution">
    <text evidence="6">The sequence shown here is derived from an EMBL/GenBank/DDBJ whole genome shotgun (WGS) entry which is preliminary data.</text>
</comment>
<keyword evidence="7" id="KW-1185">Reference proteome</keyword>
<evidence type="ECO:0000256" key="5">
    <source>
        <dbReference type="SAM" id="MobiDB-lite"/>
    </source>
</evidence>
<feature type="compositionally biased region" description="Acidic residues" evidence="5">
    <location>
        <begin position="25"/>
        <end position="44"/>
    </location>
</feature>
<dbReference type="Pfam" id="PF08597">
    <property type="entry name" value="eIF3_subunit"/>
    <property type="match status" value="1"/>
</dbReference>
<feature type="compositionally biased region" description="Basic and acidic residues" evidence="5">
    <location>
        <begin position="64"/>
        <end position="104"/>
    </location>
</feature>
<evidence type="ECO:0000313" key="6">
    <source>
        <dbReference type="EMBL" id="CAG5095898.1"/>
    </source>
</evidence>
<sequence length="234" mass="27180">MEDSWDADNIDAKLEMTLRSNKWEGEDEEEEVKDSWEDADEEEEKKDVEKPAEAPKPKAKPKKKVAEKIEERERKAREEAEKKAKEKEEAMTPEERRAEQLRRQKMAEEADLRLAMETFGVSPNEVLIPDTKEEFEQYAESMLQQINLYKSHAEYPTFAEDLISRIAVNLPSISLKKLGTSINNLAIEKQKLEKGDKGKKNKGKGKAKLKLEGDNTHLNEYDSYTYDDNYDDFM</sequence>
<keyword evidence="2 4" id="KW-0396">Initiation factor</keyword>
<evidence type="ECO:0000313" key="7">
    <source>
        <dbReference type="Proteomes" id="UP000786811"/>
    </source>
</evidence>
<dbReference type="GO" id="GO:0033290">
    <property type="term" value="C:eukaryotic 48S preinitiation complex"/>
    <property type="evidence" value="ECO:0007669"/>
    <property type="project" value="UniProtKB-UniRule"/>
</dbReference>
<dbReference type="InterPro" id="IPR013906">
    <property type="entry name" value="eIF3j"/>
</dbReference>
<name>A0A8J2MJP9_COTCN</name>
<gene>
    <name evidence="6" type="ORF">HICCMSTLAB_LOCUS7938</name>
</gene>
<feature type="compositionally biased region" description="Basic and acidic residues" evidence="5">
    <location>
        <begin position="10"/>
        <end position="24"/>
    </location>
</feature>
<organism evidence="6 7">
    <name type="scientific">Cotesia congregata</name>
    <name type="common">Parasitoid wasp</name>
    <name type="synonym">Apanteles congregatus</name>
    <dbReference type="NCBI Taxonomy" id="51543"/>
    <lineage>
        <taxon>Eukaryota</taxon>
        <taxon>Metazoa</taxon>
        <taxon>Ecdysozoa</taxon>
        <taxon>Arthropoda</taxon>
        <taxon>Hexapoda</taxon>
        <taxon>Insecta</taxon>
        <taxon>Pterygota</taxon>
        <taxon>Neoptera</taxon>
        <taxon>Endopterygota</taxon>
        <taxon>Hymenoptera</taxon>
        <taxon>Apocrita</taxon>
        <taxon>Ichneumonoidea</taxon>
        <taxon>Braconidae</taxon>
        <taxon>Microgastrinae</taxon>
        <taxon>Cotesia</taxon>
    </lineage>
</organism>
<feature type="compositionally biased region" description="Basic and acidic residues" evidence="5">
    <location>
        <begin position="45"/>
        <end position="56"/>
    </location>
</feature>
<dbReference type="PANTHER" id="PTHR21681:SF0">
    <property type="entry name" value="EUKARYOTIC TRANSLATION INITIATION FACTOR 3 SUBUNIT J"/>
    <property type="match status" value="1"/>
</dbReference>
<accession>A0A8J2MJP9</accession>
<comment type="similarity">
    <text evidence="4">Belongs to the eIF-3 subunit J family.</text>
</comment>